<evidence type="ECO:0000256" key="2">
    <source>
        <dbReference type="ARBA" id="ARBA00004725"/>
    </source>
</evidence>
<feature type="domain" description="Dihydroorotate dehydrogenase catalytic" evidence="3">
    <location>
        <begin position="34"/>
        <end position="76"/>
    </location>
</feature>
<name>A0A8X7ZGH2_POPTO</name>
<dbReference type="PANTHER" id="PTHR48109:SF4">
    <property type="entry name" value="DIHYDROOROTATE DEHYDROGENASE (QUINONE), MITOCHONDRIAL"/>
    <property type="match status" value="1"/>
</dbReference>
<comment type="pathway">
    <text evidence="2">Pyrimidine metabolism; UMP biosynthesis via de novo pathway.</text>
</comment>
<dbReference type="Proteomes" id="UP000886885">
    <property type="component" value="Chromosome 7A"/>
</dbReference>
<dbReference type="GO" id="GO:0006207">
    <property type="term" value="P:'de novo' pyrimidine nucleobase biosynthetic process"/>
    <property type="evidence" value="ECO:0007669"/>
    <property type="project" value="TreeGrafter"/>
</dbReference>
<accession>A0A8X7ZGH2</accession>
<organism evidence="4 5">
    <name type="scientific">Populus tomentosa</name>
    <name type="common">Chinese white poplar</name>
    <dbReference type="NCBI Taxonomy" id="118781"/>
    <lineage>
        <taxon>Eukaryota</taxon>
        <taxon>Viridiplantae</taxon>
        <taxon>Streptophyta</taxon>
        <taxon>Embryophyta</taxon>
        <taxon>Tracheophyta</taxon>
        <taxon>Spermatophyta</taxon>
        <taxon>Magnoliopsida</taxon>
        <taxon>eudicotyledons</taxon>
        <taxon>Gunneridae</taxon>
        <taxon>Pentapetalae</taxon>
        <taxon>rosids</taxon>
        <taxon>fabids</taxon>
        <taxon>Malpighiales</taxon>
        <taxon>Salicaceae</taxon>
        <taxon>Saliceae</taxon>
        <taxon>Populus</taxon>
    </lineage>
</organism>
<comment type="caution">
    <text evidence="4">The sequence shown here is derived from an EMBL/GenBank/DDBJ whole genome shotgun (WGS) entry which is preliminary data.</text>
</comment>
<dbReference type="OrthoDB" id="14784at2759"/>
<dbReference type="InterPro" id="IPR005720">
    <property type="entry name" value="Dihydroorotate_DH_cat"/>
</dbReference>
<dbReference type="GO" id="GO:0005743">
    <property type="term" value="C:mitochondrial inner membrane"/>
    <property type="evidence" value="ECO:0007669"/>
    <property type="project" value="TreeGrafter"/>
</dbReference>
<evidence type="ECO:0000313" key="4">
    <source>
        <dbReference type="EMBL" id="KAG6768315.1"/>
    </source>
</evidence>
<comment type="cofactor">
    <cofactor evidence="1">
        <name>FMN</name>
        <dbReference type="ChEBI" id="CHEBI:58210"/>
    </cofactor>
</comment>
<proteinExistence type="predicted"/>
<evidence type="ECO:0000313" key="5">
    <source>
        <dbReference type="Proteomes" id="UP000886885"/>
    </source>
</evidence>
<reference evidence="4" key="1">
    <citation type="journal article" date="2020" name="bioRxiv">
        <title>Hybrid origin of Populus tomentosa Carr. identified through genome sequencing and phylogenomic analysis.</title>
        <authorList>
            <person name="An X."/>
            <person name="Gao K."/>
            <person name="Chen Z."/>
            <person name="Li J."/>
            <person name="Yang X."/>
            <person name="Yang X."/>
            <person name="Zhou J."/>
            <person name="Guo T."/>
            <person name="Zhao T."/>
            <person name="Huang S."/>
            <person name="Miao D."/>
            <person name="Khan W.U."/>
            <person name="Rao P."/>
            <person name="Ye M."/>
            <person name="Lei B."/>
            <person name="Liao W."/>
            <person name="Wang J."/>
            <person name="Ji L."/>
            <person name="Li Y."/>
            <person name="Guo B."/>
            <person name="Mustafa N.S."/>
            <person name="Li S."/>
            <person name="Yun Q."/>
            <person name="Keller S.R."/>
            <person name="Mao J."/>
            <person name="Zhang R."/>
            <person name="Strauss S.H."/>
        </authorList>
    </citation>
    <scope>NUCLEOTIDE SEQUENCE</scope>
    <source>
        <strain evidence="4">GM15</strain>
        <tissue evidence="4">Leaf</tissue>
    </source>
</reference>
<dbReference type="GO" id="GO:0004152">
    <property type="term" value="F:dihydroorotate dehydrogenase activity"/>
    <property type="evidence" value="ECO:0007669"/>
    <property type="project" value="TreeGrafter"/>
</dbReference>
<dbReference type="GO" id="GO:0009220">
    <property type="term" value="P:pyrimidine ribonucleotide biosynthetic process"/>
    <property type="evidence" value="ECO:0007669"/>
    <property type="project" value="TreeGrafter"/>
</dbReference>
<keyword evidence="5" id="KW-1185">Reference proteome</keyword>
<dbReference type="Pfam" id="PF01180">
    <property type="entry name" value="DHO_dh"/>
    <property type="match status" value="1"/>
</dbReference>
<evidence type="ECO:0000259" key="3">
    <source>
        <dbReference type="Pfam" id="PF01180"/>
    </source>
</evidence>
<dbReference type="AlphaFoldDB" id="A0A8X7ZGH2"/>
<protein>
    <recommendedName>
        <fullName evidence="3">Dihydroorotate dehydrogenase catalytic domain-containing protein</fullName>
    </recommendedName>
</protein>
<sequence>MGYIICKACDLILFGLNSVIVPFPVSSKFPELFIGCGGVFSGEYAYKKIRVGATLVQLYTGFSYGGPALIPGMKVTLQCVSAFLERRLENITLSKASFGKCIAFQKKEELRWSVI</sequence>
<gene>
    <name evidence="4" type="ORF">POTOM_027223</name>
</gene>
<dbReference type="InterPro" id="IPR050074">
    <property type="entry name" value="DHO_dehydrogenase"/>
</dbReference>
<dbReference type="PANTHER" id="PTHR48109">
    <property type="entry name" value="DIHYDROOROTATE DEHYDROGENASE (QUINONE), MITOCHONDRIAL-RELATED"/>
    <property type="match status" value="1"/>
</dbReference>
<evidence type="ECO:0000256" key="1">
    <source>
        <dbReference type="ARBA" id="ARBA00001917"/>
    </source>
</evidence>
<dbReference type="EMBL" id="JAAWWB010000013">
    <property type="protein sequence ID" value="KAG6768315.1"/>
    <property type="molecule type" value="Genomic_DNA"/>
</dbReference>